<dbReference type="InterPro" id="IPR009056">
    <property type="entry name" value="Cyt_c-like_dom"/>
</dbReference>
<dbReference type="GO" id="GO:0020037">
    <property type="term" value="F:heme binding"/>
    <property type="evidence" value="ECO:0007669"/>
    <property type="project" value="InterPro"/>
</dbReference>
<evidence type="ECO:0000256" key="7">
    <source>
        <dbReference type="ARBA" id="ARBA00023004"/>
    </source>
</evidence>
<dbReference type="GO" id="GO:0016301">
    <property type="term" value="F:kinase activity"/>
    <property type="evidence" value="ECO:0007669"/>
    <property type="project" value="UniProtKB-KW"/>
</dbReference>
<keyword evidence="12" id="KW-1185">Reference proteome</keyword>
<dbReference type="InterPro" id="IPR036909">
    <property type="entry name" value="Cyt_c-like_dom_sf"/>
</dbReference>
<gene>
    <name evidence="11" type="ORF">GCM10007036_34730</name>
</gene>
<comment type="subcellular location">
    <subcellularLocation>
        <location evidence="1">Cell membrane</location>
    </subcellularLocation>
</comment>
<keyword evidence="11" id="KW-0418">Kinase</keyword>
<dbReference type="GO" id="GO:0005886">
    <property type="term" value="C:plasma membrane"/>
    <property type="evidence" value="ECO:0007669"/>
    <property type="project" value="UniProtKB-SubCell"/>
</dbReference>
<dbReference type="PANTHER" id="PTHR35008">
    <property type="entry name" value="BLL4482 PROTEIN-RELATED"/>
    <property type="match status" value="1"/>
</dbReference>
<organism evidence="11 12">
    <name type="scientific">Alsobacter metallidurans</name>
    <dbReference type="NCBI Taxonomy" id="340221"/>
    <lineage>
        <taxon>Bacteria</taxon>
        <taxon>Pseudomonadati</taxon>
        <taxon>Pseudomonadota</taxon>
        <taxon>Alphaproteobacteria</taxon>
        <taxon>Hyphomicrobiales</taxon>
        <taxon>Alsobacteraceae</taxon>
        <taxon>Alsobacter</taxon>
    </lineage>
</organism>
<keyword evidence="8" id="KW-0472">Membrane</keyword>
<accession>A0A917I8R2</accession>
<evidence type="ECO:0000256" key="9">
    <source>
        <dbReference type="PROSITE-ProRule" id="PRU00433"/>
    </source>
</evidence>
<evidence type="ECO:0000256" key="2">
    <source>
        <dbReference type="ARBA" id="ARBA00022475"/>
    </source>
</evidence>
<reference evidence="11" key="1">
    <citation type="journal article" date="2014" name="Int. J. Syst. Evol. Microbiol.">
        <title>Complete genome sequence of Corynebacterium casei LMG S-19264T (=DSM 44701T), isolated from a smear-ripened cheese.</title>
        <authorList>
            <consortium name="US DOE Joint Genome Institute (JGI-PGF)"/>
            <person name="Walter F."/>
            <person name="Albersmeier A."/>
            <person name="Kalinowski J."/>
            <person name="Ruckert C."/>
        </authorList>
    </citation>
    <scope>NUCLEOTIDE SEQUENCE</scope>
    <source>
        <strain evidence="11">CGMCC 1.12214</strain>
    </source>
</reference>
<dbReference type="PANTHER" id="PTHR35008:SF8">
    <property type="entry name" value="ALCOHOL DEHYDROGENASE CYTOCHROME C SUBUNIT"/>
    <property type="match status" value="1"/>
</dbReference>
<evidence type="ECO:0000256" key="8">
    <source>
        <dbReference type="ARBA" id="ARBA00023136"/>
    </source>
</evidence>
<keyword evidence="6" id="KW-0677">Repeat</keyword>
<keyword evidence="5" id="KW-0732">Signal</keyword>
<dbReference type="SUPFAM" id="SSF46626">
    <property type="entry name" value="Cytochrome c"/>
    <property type="match status" value="2"/>
</dbReference>
<dbReference type="InterPro" id="IPR014353">
    <property type="entry name" value="Membr-bd_ADH_cyt_c"/>
</dbReference>
<keyword evidence="4 9" id="KW-0479">Metal-binding</keyword>
<name>A0A917I8R2_9HYPH</name>
<keyword evidence="7 9" id="KW-0408">Iron</keyword>
<dbReference type="PROSITE" id="PS51007">
    <property type="entry name" value="CYTC"/>
    <property type="match status" value="2"/>
</dbReference>
<evidence type="ECO:0000256" key="3">
    <source>
        <dbReference type="ARBA" id="ARBA00022617"/>
    </source>
</evidence>
<keyword evidence="11" id="KW-0808">Transferase</keyword>
<feature type="domain" description="Cytochrome c" evidence="10">
    <location>
        <begin position="198"/>
        <end position="307"/>
    </location>
</feature>
<dbReference type="Pfam" id="PF00034">
    <property type="entry name" value="Cytochrom_C"/>
    <property type="match status" value="2"/>
</dbReference>
<dbReference type="Gene3D" id="1.10.760.10">
    <property type="entry name" value="Cytochrome c-like domain"/>
    <property type="match status" value="2"/>
</dbReference>
<dbReference type="EMBL" id="BMES01000002">
    <property type="protein sequence ID" value="GGH26723.1"/>
    <property type="molecule type" value="Genomic_DNA"/>
</dbReference>
<dbReference type="GO" id="GO:0005506">
    <property type="term" value="F:iron ion binding"/>
    <property type="evidence" value="ECO:0007669"/>
    <property type="project" value="InterPro"/>
</dbReference>
<dbReference type="GO" id="GO:0016614">
    <property type="term" value="F:oxidoreductase activity, acting on CH-OH group of donors"/>
    <property type="evidence" value="ECO:0007669"/>
    <property type="project" value="InterPro"/>
</dbReference>
<evidence type="ECO:0000256" key="1">
    <source>
        <dbReference type="ARBA" id="ARBA00004236"/>
    </source>
</evidence>
<keyword evidence="3 9" id="KW-0349">Heme</keyword>
<proteinExistence type="predicted"/>
<dbReference type="Proteomes" id="UP000603912">
    <property type="component" value="Unassembled WGS sequence"/>
</dbReference>
<sequence>MVPGSLSVKKLLVALVLLAALGAAGFWLLTAPFTYEALRGAPDVTVATAPNLENGKTLFYAGGCTSCHAIPGQDDRTRLGGGLGLQSPFGTFYAPNISPHPRDGIGGWTVASFIRAMREGVSPDGRHYYPAFPYTSYQRMAAQDLADVFAFLKTLPPVEGKVRDHDLPFPFNVRRGLGLWKLAFLDGKPIQPDPAKSAEWNRGRYLVEGPGHCAECHSPRAFTGAIVDGKRFSGGPDPEGKGFVPNITQDKAGLASWSKNDIAELLKTGFTPEYDAVGGSMAPVIKNTSQLSDADRGAMAEYIKSLPAVASPPRPPKKAE</sequence>
<evidence type="ECO:0000256" key="6">
    <source>
        <dbReference type="ARBA" id="ARBA00022737"/>
    </source>
</evidence>
<dbReference type="InterPro" id="IPR051459">
    <property type="entry name" value="Cytochrome_c-type_DH"/>
</dbReference>
<dbReference type="AlphaFoldDB" id="A0A917I8R2"/>
<comment type="caution">
    <text evidence="11">The sequence shown here is derived from an EMBL/GenBank/DDBJ whole genome shotgun (WGS) entry which is preliminary data.</text>
</comment>
<evidence type="ECO:0000256" key="4">
    <source>
        <dbReference type="ARBA" id="ARBA00022723"/>
    </source>
</evidence>
<feature type="domain" description="Cytochrome c" evidence="10">
    <location>
        <begin position="50"/>
        <end position="156"/>
    </location>
</feature>
<evidence type="ECO:0000313" key="11">
    <source>
        <dbReference type="EMBL" id="GGH26723.1"/>
    </source>
</evidence>
<dbReference type="PIRSF" id="PIRSF000018">
    <property type="entry name" value="Mb_ADH_cyt_c"/>
    <property type="match status" value="1"/>
</dbReference>
<evidence type="ECO:0000259" key="10">
    <source>
        <dbReference type="PROSITE" id="PS51007"/>
    </source>
</evidence>
<reference evidence="11" key="2">
    <citation type="submission" date="2020-09" db="EMBL/GenBank/DDBJ databases">
        <authorList>
            <person name="Sun Q."/>
            <person name="Zhou Y."/>
        </authorList>
    </citation>
    <scope>NUCLEOTIDE SEQUENCE</scope>
    <source>
        <strain evidence="11">CGMCC 1.12214</strain>
    </source>
</reference>
<dbReference type="GO" id="GO:0009055">
    <property type="term" value="F:electron transfer activity"/>
    <property type="evidence" value="ECO:0007669"/>
    <property type="project" value="InterPro"/>
</dbReference>
<keyword evidence="2" id="KW-1003">Cell membrane</keyword>
<evidence type="ECO:0000313" key="12">
    <source>
        <dbReference type="Proteomes" id="UP000603912"/>
    </source>
</evidence>
<protein>
    <submittedName>
        <fullName evidence="11">Diacylglycerol kinase</fullName>
    </submittedName>
</protein>
<evidence type="ECO:0000256" key="5">
    <source>
        <dbReference type="ARBA" id="ARBA00022729"/>
    </source>
</evidence>